<evidence type="ECO:0000313" key="2">
    <source>
        <dbReference type="EnsemblPlants" id="HORVU.MOREX.r3.5HG0474110.1"/>
    </source>
</evidence>
<dbReference type="PANTHER" id="PTHR47482:SF5">
    <property type="entry name" value="FAR1 DOMAIN-CONTAINING PROTEIN"/>
    <property type="match status" value="1"/>
</dbReference>
<keyword evidence="3" id="KW-1185">Reference proteome</keyword>
<feature type="compositionally biased region" description="Polar residues" evidence="1">
    <location>
        <begin position="29"/>
        <end position="38"/>
    </location>
</feature>
<dbReference type="Gramene" id="HORVU.MOREX.r3.5HG0474110.1">
    <property type="protein sequence ID" value="HORVU.MOREX.r3.5HG0474110.1"/>
    <property type="gene ID" value="HORVU.MOREX.r3.5HG0474110"/>
</dbReference>
<proteinExistence type="predicted"/>
<sequence>MATEEDGGNGLEFLTDPVDRFPLPDLASSDFTPPSNRDSIIPGSAYDSSMGDVGDAPLSIQLVANAGGDAPTLSTTDSQLSTGKDDPQTAGWAKRVCVGRAPVKRLPCAGRVCALEKTLRCYAEKKTDTVVVPPIGYTFDSLGEAYDFYNLYSWEIGFGIRYGKSRLNVERSKCMQEIVCGCSGKPKRGNTRTCRCECPAMIRLLRSADNS</sequence>
<reference evidence="2" key="3">
    <citation type="submission" date="2022-01" db="UniProtKB">
        <authorList>
            <consortium name="EnsemblPlants"/>
        </authorList>
    </citation>
    <scope>IDENTIFICATION</scope>
    <source>
        <strain evidence="2">subsp. vulgare</strain>
    </source>
</reference>
<evidence type="ECO:0008006" key="4">
    <source>
        <dbReference type="Google" id="ProtNLM"/>
    </source>
</evidence>
<dbReference type="AlphaFoldDB" id="A0A8I6XEH5"/>
<feature type="region of interest" description="Disordered" evidence="1">
    <location>
        <begin position="1"/>
        <end position="41"/>
    </location>
</feature>
<dbReference type="PANTHER" id="PTHR47482">
    <property type="entry name" value="OS11G0632001 PROTEIN"/>
    <property type="match status" value="1"/>
</dbReference>
<name>A0A8I6XEH5_HORVV</name>
<evidence type="ECO:0000256" key="1">
    <source>
        <dbReference type="SAM" id="MobiDB-lite"/>
    </source>
</evidence>
<reference evidence="3" key="1">
    <citation type="journal article" date="2012" name="Nature">
        <title>A physical, genetic and functional sequence assembly of the barley genome.</title>
        <authorList>
            <consortium name="The International Barley Genome Sequencing Consortium"/>
            <person name="Mayer K.F."/>
            <person name="Waugh R."/>
            <person name="Brown J.W."/>
            <person name="Schulman A."/>
            <person name="Langridge P."/>
            <person name="Platzer M."/>
            <person name="Fincher G.B."/>
            <person name="Muehlbauer G.J."/>
            <person name="Sato K."/>
            <person name="Close T.J."/>
            <person name="Wise R.P."/>
            <person name="Stein N."/>
        </authorList>
    </citation>
    <scope>NUCLEOTIDE SEQUENCE [LARGE SCALE GENOMIC DNA]</scope>
    <source>
        <strain evidence="3">cv. Morex</strain>
    </source>
</reference>
<accession>A0A8I6XEH5</accession>
<dbReference type="Proteomes" id="UP000011116">
    <property type="component" value="Chromosome 5H"/>
</dbReference>
<organism evidence="2 3">
    <name type="scientific">Hordeum vulgare subsp. vulgare</name>
    <name type="common">Domesticated barley</name>
    <dbReference type="NCBI Taxonomy" id="112509"/>
    <lineage>
        <taxon>Eukaryota</taxon>
        <taxon>Viridiplantae</taxon>
        <taxon>Streptophyta</taxon>
        <taxon>Embryophyta</taxon>
        <taxon>Tracheophyta</taxon>
        <taxon>Spermatophyta</taxon>
        <taxon>Magnoliopsida</taxon>
        <taxon>Liliopsida</taxon>
        <taxon>Poales</taxon>
        <taxon>Poaceae</taxon>
        <taxon>BOP clade</taxon>
        <taxon>Pooideae</taxon>
        <taxon>Triticodae</taxon>
        <taxon>Triticeae</taxon>
        <taxon>Hordeinae</taxon>
        <taxon>Hordeum</taxon>
    </lineage>
</organism>
<reference evidence="2" key="2">
    <citation type="submission" date="2020-10" db="EMBL/GenBank/DDBJ databases">
        <authorList>
            <person name="Scholz U."/>
            <person name="Mascher M."/>
            <person name="Fiebig A."/>
        </authorList>
    </citation>
    <scope>NUCLEOTIDE SEQUENCE [LARGE SCALE GENOMIC DNA]</scope>
    <source>
        <strain evidence="2">cv. Morex</strain>
    </source>
</reference>
<evidence type="ECO:0000313" key="3">
    <source>
        <dbReference type="Proteomes" id="UP000011116"/>
    </source>
</evidence>
<protein>
    <recommendedName>
        <fullName evidence="4">Protein FAR1-RELATED SEQUENCE</fullName>
    </recommendedName>
</protein>
<dbReference type="EnsemblPlants" id="HORVU.MOREX.r3.5HG0474110.1">
    <property type="protein sequence ID" value="HORVU.MOREX.r3.5HG0474110.1"/>
    <property type="gene ID" value="HORVU.MOREX.r3.5HG0474110"/>
</dbReference>